<evidence type="ECO:0000256" key="1">
    <source>
        <dbReference type="SAM" id="Phobius"/>
    </source>
</evidence>
<gene>
    <name evidence="2" type="ORF">E4650_06660</name>
</gene>
<feature type="transmembrane region" description="Helical" evidence="1">
    <location>
        <begin position="12"/>
        <end position="29"/>
    </location>
</feature>
<feature type="transmembrane region" description="Helical" evidence="1">
    <location>
        <begin position="119"/>
        <end position="141"/>
    </location>
</feature>
<dbReference type="EMBL" id="SRME01000003">
    <property type="protein sequence ID" value="TGG88019.1"/>
    <property type="molecule type" value="Genomic_DNA"/>
</dbReference>
<dbReference type="AlphaFoldDB" id="A0A4Z0W0J9"/>
<keyword evidence="1" id="KW-0812">Transmembrane</keyword>
<feature type="transmembrane region" description="Helical" evidence="1">
    <location>
        <begin position="35"/>
        <end position="52"/>
    </location>
</feature>
<accession>A0A4Z0W0J9</accession>
<evidence type="ECO:0008006" key="4">
    <source>
        <dbReference type="Google" id="ProtNLM"/>
    </source>
</evidence>
<organism evidence="2 3">
    <name type="scientific">Geotoga petraea</name>
    <dbReference type="NCBI Taxonomy" id="28234"/>
    <lineage>
        <taxon>Bacteria</taxon>
        <taxon>Thermotogati</taxon>
        <taxon>Thermotogota</taxon>
        <taxon>Thermotogae</taxon>
        <taxon>Petrotogales</taxon>
        <taxon>Petrotogaceae</taxon>
        <taxon>Geotoga</taxon>
    </lineage>
</organism>
<dbReference type="Proteomes" id="UP000297288">
    <property type="component" value="Unassembled WGS sequence"/>
</dbReference>
<comment type="caution">
    <text evidence="2">The sequence shown here is derived from an EMBL/GenBank/DDBJ whole genome shotgun (WGS) entry which is preliminary data.</text>
</comment>
<feature type="transmembrane region" description="Helical" evidence="1">
    <location>
        <begin position="197"/>
        <end position="220"/>
    </location>
</feature>
<feature type="transmembrane region" description="Helical" evidence="1">
    <location>
        <begin position="64"/>
        <end position="83"/>
    </location>
</feature>
<feature type="transmembrane region" description="Helical" evidence="1">
    <location>
        <begin position="161"/>
        <end position="181"/>
    </location>
</feature>
<sequence length="367" mass="43385">MKITFFRSLKLKLTIILLTFSSFFLYGVLGSSPIQPIYLGFLLSVSYILMTFKYTNYIKISSTMIIYILIGLSILFLFFVQDIRGDLADGYLKGLARIYIPMLYYPLTIHLLRNEDKDILFKIINIFIKINIFMYFIDFIYRFINVGYISFQNFYIYKYNSIFYADSNFIAVMILGMFFFLRSLEEIYKINYNKEKLILFILLLFTFSRAAIVSFIILNFFKIKKYSILEKVMIFLLLSLLSFLLWLFFSDDGSLITKFEIIDFSIRIMSENIGNFIFGIGSGNLKNVFIRESHNLIGLTAELGFLGILIYSFNLWYIYKQIKIYFIYIFLPILISGLSMFPITYLSPIYIMFAFIFLINVKKEELL</sequence>
<keyword evidence="1" id="KW-0472">Membrane</keyword>
<protein>
    <recommendedName>
        <fullName evidence="4">O-antigen ligase domain-containing protein</fullName>
    </recommendedName>
</protein>
<feature type="transmembrane region" description="Helical" evidence="1">
    <location>
        <begin position="296"/>
        <end position="319"/>
    </location>
</feature>
<name>A0A4Z0W0J9_9BACT</name>
<feature type="transmembrane region" description="Helical" evidence="1">
    <location>
        <begin position="232"/>
        <end position="249"/>
    </location>
</feature>
<dbReference type="RefSeq" id="WP_135402941.1">
    <property type="nucleotide sequence ID" value="NZ_SRME01000003.1"/>
</dbReference>
<proteinExistence type="predicted"/>
<feature type="transmembrane region" description="Helical" evidence="1">
    <location>
        <begin position="325"/>
        <end position="358"/>
    </location>
</feature>
<keyword evidence="1" id="KW-1133">Transmembrane helix</keyword>
<evidence type="ECO:0000313" key="3">
    <source>
        <dbReference type="Proteomes" id="UP000297288"/>
    </source>
</evidence>
<reference evidence="2 3" key="1">
    <citation type="submission" date="2019-04" db="EMBL/GenBank/DDBJ databases">
        <title>Draft genome sequence data and analysis of a Fermenting Bacterium, Geotoga petraea strain HO-Geo1, isolated from heavy-oil petroleum reservoir in Russia.</title>
        <authorList>
            <person name="Grouzdev D.S."/>
            <person name="Semenova E.M."/>
            <person name="Sokolova D.S."/>
            <person name="Tourova T.P."/>
            <person name="Poltaraus A.B."/>
            <person name="Nazina T.N."/>
        </authorList>
    </citation>
    <scope>NUCLEOTIDE SEQUENCE [LARGE SCALE GENOMIC DNA]</scope>
    <source>
        <strain evidence="2 3">HO-Geo1</strain>
    </source>
</reference>
<evidence type="ECO:0000313" key="2">
    <source>
        <dbReference type="EMBL" id="TGG88019.1"/>
    </source>
</evidence>